<dbReference type="InterPro" id="IPR000477">
    <property type="entry name" value="RT_dom"/>
</dbReference>
<feature type="domain" description="Reverse transcriptase/retrotransposon-derived protein RNase H-like" evidence="2">
    <location>
        <begin position="120"/>
        <end position="213"/>
    </location>
</feature>
<dbReference type="InterPro" id="IPR041577">
    <property type="entry name" value="RT_RNaseH_2"/>
</dbReference>
<dbReference type="Proteomes" id="UP000325315">
    <property type="component" value="Unassembled WGS sequence"/>
</dbReference>
<dbReference type="EMBL" id="SMMG02000004">
    <property type="protein sequence ID" value="KAA3477622.1"/>
    <property type="molecule type" value="Genomic_DNA"/>
</dbReference>
<dbReference type="CDD" id="cd01647">
    <property type="entry name" value="RT_LTR"/>
    <property type="match status" value="1"/>
</dbReference>
<dbReference type="Pfam" id="PF00078">
    <property type="entry name" value="RVT_1"/>
    <property type="match status" value="1"/>
</dbReference>
<dbReference type="InterPro" id="IPR043128">
    <property type="entry name" value="Rev_trsase/Diguanyl_cyclase"/>
</dbReference>
<dbReference type="InterPro" id="IPR043502">
    <property type="entry name" value="DNA/RNA_pol_sf"/>
</dbReference>
<keyword evidence="4" id="KW-1185">Reference proteome</keyword>
<dbReference type="SUPFAM" id="SSF56672">
    <property type="entry name" value="DNA/RNA polymerases"/>
    <property type="match status" value="1"/>
</dbReference>
<protein>
    <submittedName>
        <fullName evidence="3">Retrotransposable element Tf2 protein type 1</fullName>
    </submittedName>
</protein>
<dbReference type="OrthoDB" id="1002013at2759"/>
<comment type="caution">
    <text evidence="3">The sequence shown here is derived from an EMBL/GenBank/DDBJ whole genome shotgun (WGS) entry which is preliminary data.</text>
</comment>
<dbReference type="InterPro" id="IPR051320">
    <property type="entry name" value="Viral_Replic_Matur_Polypro"/>
</dbReference>
<feature type="domain" description="Reverse transcriptase" evidence="1">
    <location>
        <begin position="5"/>
        <end position="81"/>
    </location>
</feature>
<name>A0A5B6W9R6_9ROSI</name>
<dbReference type="AlphaFoldDB" id="A0A5B6W9R6"/>
<evidence type="ECO:0000313" key="4">
    <source>
        <dbReference type="Proteomes" id="UP000325315"/>
    </source>
</evidence>
<reference evidence="4" key="1">
    <citation type="journal article" date="2019" name="Plant Biotechnol. J.">
        <title>Genome sequencing of the Australian wild diploid species Gossypium australe highlights disease resistance and delayed gland morphogenesis.</title>
        <authorList>
            <person name="Cai Y."/>
            <person name="Cai X."/>
            <person name="Wang Q."/>
            <person name="Wang P."/>
            <person name="Zhang Y."/>
            <person name="Cai C."/>
            <person name="Xu Y."/>
            <person name="Wang K."/>
            <person name="Zhou Z."/>
            <person name="Wang C."/>
            <person name="Geng S."/>
            <person name="Li B."/>
            <person name="Dong Q."/>
            <person name="Hou Y."/>
            <person name="Wang H."/>
            <person name="Ai P."/>
            <person name="Liu Z."/>
            <person name="Yi F."/>
            <person name="Sun M."/>
            <person name="An G."/>
            <person name="Cheng J."/>
            <person name="Zhang Y."/>
            <person name="Shi Q."/>
            <person name="Xie Y."/>
            <person name="Shi X."/>
            <person name="Chang Y."/>
            <person name="Huang F."/>
            <person name="Chen Y."/>
            <person name="Hong S."/>
            <person name="Mi L."/>
            <person name="Sun Q."/>
            <person name="Zhang L."/>
            <person name="Zhou B."/>
            <person name="Peng R."/>
            <person name="Zhang X."/>
            <person name="Liu F."/>
        </authorList>
    </citation>
    <scope>NUCLEOTIDE SEQUENCE [LARGE SCALE GENOMIC DNA]</scope>
    <source>
        <strain evidence="4">cv. PA1801</strain>
    </source>
</reference>
<dbReference type="Gene3D" id="3.30.70.270">
    <property type="match status" value="2"/>
</dbReference>
<proteinExistence type="predicted"/>
<organism evidence="3 4">
    <name type="scientific">Gossypium australe</name>
    <dbReference type="NCBI Taxonomy" id="47621"/>
    <lineage>
        <taxon>Eukaryota</taxon>
        <taxon>Viridiplantae</taxon>
        <taxon>Streptophyta</taxon>
        <taxon>Embryophyta</taxon>
        <taxon>Tracheophyta</taxon>
        <taxon>Spermatophyta</taxon>
        <taxon>Magnoliopsida</taxon>
        <taxon>eudicotyledons</taxon>
        <taxon>Gunneridae</taxon>
        <taxon>Pentapetalae</taxon>
        <taxon>rosids</taxon>
        <taxon>malvids</taxon>
        <taxon>Malvales</taxon>
        <taxon>Malvaceae</taxon>
        <taxon>Malvoideae</taxon>
        <taxon>Gossypium</taxon>
    </lineage>
</organism>
<dbReference type="Pfam" id="PF17919">
    <property type="entry name" value="RT_RNaseH_2"/>
    <property type="match status" value="1"/>
</dbReference>
<evidence type="ECO:0000259" key="2">
    <source>
        <dbReference type="Pfam" id="PF17919"/>
    </source>
</evidence>
<sequence>MGCYTNAPSSFQALMNALFKRLIRKSVLVFFDDILVYSSSWDEHLSHLQEVLQVLRSDKLFAKMSKCCFGSSKVEYLSHIIQQGTVSIDASKYYRRFIKNYGGIAKPLTVLLNKNVVWKWNTDTQADFEKLKQAVCQAPVLTLPNFQEQLCVDVDAGGQGVGAVLQQKGRPIAYFSKGLGVRCQALSIYEKEMLVVLLAVKKWHSYLVERLFLIRIDHQSLRFLSD</sequence>
<dbReference type="FunFam" id="3.30.70.270:FF:000003">
    <property type="entry name" value="Transposon Ty3-G Gag-Pol polyprotein"/>
    <property type="match status" value="1"/>
</dbReference>
<dbReference type="PANTHER" id="PTHR33064">
    <property type="entry name" value="POL PROTEIN"/>
    <property type="match status" value="1"/>
</dbReference>
<evidence type="ECO:0000259" key="1">
    <source>
        <dbReference type="Pfam" id="PF00078"/>
    </source>
</evidence>
<dbReference type="PANTHER" id="PTHR33064:SF37">
    <property type="entry name" value="RIBONUCLEASE H"/>
    <property type="match status" value="1"/>
</dbReference>
<evidence type="ECO:0000313" key="3">
    <source>
        <dbReference type="EMBL" id="KAA3477622.1"/>
    </source>
</evidence>
<gene>
    <name evidence="3" type="ORF">EPI10_011500</name>
</gene>
<accession>A0A5B6W9R6</accession>